<proteinExistence type="inferred from homology"/>
<dbReference type="Gene3D" id="1.20.81.30">
    <property type="entry name" value="Type II secretion system (T2SS), domain F"/>
    <property type="match status" value="2"/>
</dbReference>
<evidence type="ECO:0000256" key="3">
    <source>
        <dbReference type="ARBA" id="ARBA00022475"/>
    </source>
</evidence>
<name>A0ABW8F5B0_9BURK</name>
<dbReference type="PRINTS" id="PR00812">
    <property type="entry name" value="BCTERIALGSPF"/>
</dbReference>
<comment type="subcellular location">
    <subcellularLocation>
        <location evidence="1">Cell inner membrane</location>
        <topology evidence="1">Multi-pass membrane protein</topology>
    </subcellularLocation>
</comment>
<dbReference type="InterPro" id="IPR018076">
    <property type="entry name" value="T2SS_GspF_dom"/>
</dbReference>
<feature type="transmembrane region" description="Helical" evidence="9">
    <location>
        <begin position="249"/>
        <end position="268"/>
    </location>
</feature>
<dbReference type="Proteomes" id="UP001617427">
    <property type="component" value="Unassembled WGS sequence"/>
</dbReference>
<gene>
    <name evidence="11" type="ORF">ACIPEN_21200</name>
</gene>
<keyword evidence="7 9" id="KW-0472">Membrane</keyword>
<protein>
    <submittedName>
        <fullName evidence="11">Type II secretion system F family protein</fullName>
    </submittedName>
</protein>
<feature type="transmembrane region" description="Helical" evidence="9">
    <location>
        <begin position="195"/>
        <end position="218"/>
    </location>
</feature>
<keyword evidence="3" id="KW-1003">Cell membrane</keyword>
<evidence type="ECO:0000259" key="10">
    <source>
        <dbReference type="Pfam" id="PF00482"/>
    </source>
</evidence>
<evidence type="ECO:0000256" key="2">
    <source>
        <dbReference type="ARBA" id="ARBA00005745"/>
    </source>
</evidence>
<sequence>MPAPDASASAASRTAFHWQGLDRHGRPQSGVLAAGDAALARALLRRQGIRVARIRAADGLASMAGDGASRRKPRSAQGLSPGTTRGRIPEKQVVLFTRQLATMLQAGLPLLQALDIAIRGAGATAMAALLRAIRNDVSQGESLHAALGHHPRHFDALFCNLVRAAEEAGMLDTMLERIAGYREKSLALKGKVRSALAYPCAVMLVAVVVTLVIMLWVVPAFEQMFHNFGAELPLLTRIVMQVSRLLAQWWSWLLAAIGMLGAVGLHAWRRSPGMRAATQRASLRLPVFGQLLRKAAIARWSRTFGTLFSAGIALVDALETVAGAAGNIAYADASLAIRDAVRNGASLHAAMEQTGVFPDLAVQMAAVGEEAGALDTMLGKIADMNEREVDDAVAALTSLMEPIIMVVLGILIGGLVIAMYLPIFRMGSVV</sequence>
<evidence type="ECO:0000256" key="8">
    <source>
        <dbReference type="SAM" id="MobiDB-lite"/>
    </source>
</evidence>
<dbReference type="InterPro" id="IPR003004">
    <property type="entry name" value="GspF/PilC"/>
</dbReference>
<evidence type="ECO:0000256" key="5">
    <source>
        <dbReference type="ARBA" id="ARBA00022692"/>
    </source>
</evidence>
<feature type="domain" description="Type II secretion system protein GspF" evidence="10">
    <location>
        <begin position="300"/>
        <end position="422"/>
    </location>
</feature>
<dbReference type="InterPro" id="IPR042094">
    <property type="entry name" value="T2SS_GspF_sf"/>
</dbReference>
<evidence type="ECO:0000256" key="7">
    <source>
        <dbReference type="ARBA" id="ARBA00023136"/>
    </source>
</evidence>
<keyword evidence="6 9" id="KW-1133">Transmembrane helix</keyword>
<keyword evidence="4" id="KW-0997">Cell inner membrane</keyword>
<comment type="similarity">
    <text evidence="2">Belongs to the GSP F family.</text>
</comment>
<evidence type="ECO:0000256" key="1">
    <source>
        <dbReference type="ARBA" id="ARBA00004429"/>
    </source>
</evidence>
<dbReference type="PANTHER" id="PTHR30012:SF7">
    <property type="entry name" value="PROTEIN TRANSPORT PROTEIN HOFC HOMOLOG"/>
    <property type="match status" value="1"/>
</dbReference>
<dbReference type="PANTHER" id="PTHR30012">
    <property type="entry name" value="GENERAL SECRETION PATHWAY PROTEIN"/>
    <property type="match status" value="1"/>
</dbReference>
<evidence type="ECO:0000256" key="9">
    <source>
        <dbReference type="SAM" id="Phobius"/>
    </source>
</evidence>
<evidence type="ECO:0000313" key="12">
    <source>
        <dbReference type="Proteomes" id="UP001617427"/>
    </source>
</evidence>
<accession>A0ABW8F5B0</accession>
<dbReference type="Pfam" id="PF00482">
    <property type="entry name" value="T2SSF"/>
    <property type="match status" value="2"/>
</dbReference>
<feature type="transmembrane region" description="Helical" evidence="9">
    <location>
        <begin position="403"/>
        <end position="423"/>
    </location>
</feature>
<dbReference type="EMBL" id="JBIUZV010000017">
    <property type="protein sequence ID" value="MFJ3048358.1"/>
    <property type="molecule type" value="Genomic_DNA"/>
</dbReference>
<keyword evidence="5 9" id="KW-0812">Transmembrane</keyword>
<evidence type="ECO:0000256" key="4">
    <source>
        <dbReference type="ARBA" id="ARBA00022519"/>
    </source>
</evidence>
<evidence type="ECO:0000256" key="6">
    <source>
        <dbReference type="ARBA" id="ARBA00022989"/>
    </source>
</evidence>
<feature type="domain" description="Type II secretion system protein GspF" evidence="10">
    <location>
        <begin position="96"/>
        <end position="219"/>
    </location>
</feature>
<keyword evidence="12" id="KW-1185">Reference proteome</keyword>
<comment type="caution">
    <text evidence="11">The sequence shown here is derived from an EMBL/GenBank/DDBJ whole genome shotgun (WGS) entry which is preliminary data.</text>
</comment>
<evidence type="ECO:0000313" key="11">
    <source>
        <dbReference type="EMBL" id="MFJ3048358.1"/>
    </source>
</evidence>
<reference evidence="11 12" key="1">
    <citation type="submission" date="2024-10" db="EMBL/GenBank/DDBJ databases">
        <title>The Natural Products Discovery Center: Release of the First 8490 Sequenced Strains for Exploring Actinobacteria Biosynthetic Diversity.</title>
        <authorList>
            <person name="Kalkreuter E."/>
            <person name="Kautsar S.A."/>
            <person name="Yang D."/>
            <person name="Bader C.D."/>
            <person name="Teijaro C.N."/>
            <person name="Fluegel L."/>
            <person name="Davis C.M."/>
            <person name="Simpson J.R."/>
            <person name="Lauterbach L."/>
            <person name="Steele A.D."/>
            <person name="Gui C."/>
            <person name="Meng S."/>
            <person name="Li G."/>
            <person name="Viehrig K."/>
            <person name="Ye F."/>
            <person name="Su P."/>
            <person name="Kiefer A.F."/>
            <person name="Nichols A."/>
            <person name="Cepeda A.J."/>
            <person name="Yan W."/>
            <person name="Fan B."/>
            <person name="Jiang Y."/>
            <person name="Adhikari A."/>
            <person name="Zheng C.-J."/>
            <person name="Schuster L."/>
            <person name="Cowan T.M."/>
            <person name="Smanski M.J."/>
            <person name="Chevrette M.G."/>
            <person name="De Carvalho L.P.S."/>
            <person name="Shen B."/>
        </authorList>
    </citation>
    <scope>NUCLEOTIDE SEQUENCE [LARGE SCALE GENOMIC DNA]</scope>
    <source>
        <strain evidence="11 12">NPDC087045</strain>
    </source>
</reference>
<feature type="region of interest" description="Disordered" evidence="8">
    <location>
        <begin position="62"/>
        <end position="86"/>
    </location>
</feature>
<organism evidence="11 12">
    <name type="scientific">Herbaspirillum chlorophenolicum</name>
    <dbReference type="NCBI Taxonomy" id="211589"/>
    <lineage>
        <taxon>Bacteria</taxon>
        <taxon>Pseudomonadati</taxon>
        <taxon>Pseudomonadota</taxon>
        <taxon>Betaproteobacteria</taxon>
        <taxon>Burkholderiales</taxon>
        <taxon>Oxalobacteraceae</taxon>
        <taxon>Herbaspirillum</taxon>
    </lineage>
</organism>
<dbReference type="RefSeq" id="WP_402703336.1">
    <property type="nucleotide sequence ID" value="NZ_JBIUZV010000017.1"/>
</dbReference>